<organism evidence="1 3">
    <name type="scientific">Neomoorella thermoacetica</name>
    <name type="common">Clostridium thermoaceticum</name>
    <dbReference type="NCBI Taxonomy" id="1525"/>
    <lineage>
        <taxon>Bacteria</taxon>
        <taxon>Bacillati</taxon>
        <taxon>Bacillota</taxon>
        <taxon>Clostridia</taxon>
        <taxon>Neomoorellales</taxon>
        <taxon>Neomoorellaceae</taxon>
        <taxon>Neomoorella</taxon>
    </lineage>
</organism>
<dbReference type="RefSeq" id="WP_069590517.1">
    <property type="nucleotide sequence ID" value="NZ_CP017019.1"/>
</dbReference>
<dbReference type="EMBL" id="VCDX01000006">
    <property type="protein sequence ID" value="TYL12815.1"/>
    <property type="molecule type" value="Genomic_DNA"/>
</dbReference>
<proteinExistence type="predicted"/>
<accession>A0AAC9HIR4</accession>
<reference evidence="2 4" key="2">
    <citation type="submission" date="2019-05" db="EMBL/GenBank/DDBJ databases">
        <title>Genome sequence of Moorella thermoacetica ATCC 33924.</title>
        <authorList>
            <person name="Poehlein A."/>
            <person name="Bengelsdorf F.R."/>
            <person name="Duerre P."/>
            <person name="Daniel R."/>
        </authorList>
    </citation>
    <scope>NUCLEOTIDE SEQUENCE [LARGE SCALE GENOMIC DNA]</scope>
    <source>
        <strain evidence="2 4">ATCC 33924</strain>
    </source>
</reference>
<evidence type="ECO:0000313" key="4">
    <source>
        <dbReference type="Proteomes" id="UP000322283"/>
    </source>
</evidence>
<dbReference type="AlphaFoldDB" id="A0AAC9HIR4"/>
<reference evidence="1 3" key="1">
    <citation type="submission" date="2016-08" db="EMBL/GenBank/DDBJ databases">
        <title>Moorella thermoacetica DSM 103132.</title>
        <authorList>
            <person name="Jendresen C.B."/>
            <person name="Redl S.M."/>
            <person name="Jensen T.O."/>
            <person name="Nielsen A.T."/>
        </authorList>
    </citation>
    <scope>NUCLEOTIDE SEQUENCE [LARGE SCALE GENOMIC DNA]</scope>
    <source>
        <strain evidence="1 3">DSM 103132</strain>
    </source>
</reference>
<keyword evidence="4" id="KW-1185">Reference proteome</keyword>
<evidence type="ECO:0000313" key="1">
    <source>
        <dbReference type="EMBL" id="AOQ24712.1"/>
    </source>
</evidence>
<name>A0AAC9HIR4_NEOTH</name>
<dbReference type="Proteomes" id="UP000094598">
    <property type="component" value="Chromosome"/>
</dbReference>
<sequence length="174" mass="19391">MANIPLTASYNSFSGADIVAGLDVPVLRGGTLSFEHYVFGELQTISYSLYRPKRPVRAMGFVNPKGFAYGPRTLAGSLIFTTFDRYIVYRALEQYNAAGYRYLADEMPPFHVTITMANEYGQQAAIRIYGVTITDEGQTMSIQDIYTEQTMRYLARDIEPLHPGNMFSGGGAVR</sequence>
<evidence type="ECO:0000313" key="2">
    <source>
        <dbReference type="EMBL" id="TYL12815.1"/>
    </source>
</evidence>
<dbReference type="Proteomes" id="UP000322283">
    <property type="component" value="Unassembled WGS sequence"/>
</dbReference>
<evidence type="ECO:0000313" key="3">
    <source>
        <dbReference type="Proteomes" id="UP000094598"/>
    </source>
</evidence>
<dbReference type="EMBL" id="CP017019">
    <property type="protein sequence ID" value="AOQ24712.1"/>
    <property type="molecule type" value="Genomic_DNA"/>
</dbReference>
<protein>
    <submittedName>
        <fullName evidence="1">Uncharacterized protein</fullName>
    </submittedName>
</protein>
<gene>
    <name evidence="1" type="ORF">Maut_02284</name>
    <name evidence="2" type="ORF">MTAT_20570</name>
</gene>